<keyword evidence="1" id="KW-0812">Transmembrane</keyword>
<dbReference type="Proteomes" id="UP001142393">
    <property type="component" value="Unassembled WGS sequence"/>
</dbReference>
<sequence length="318" mass="36844">MLPLPVSHPQQKFSYGKIAIRDGNVLNILRSRARITNLGLIILFSFAVFSLLFNVNVWIDASPGLPHSILSTLSEDRTMENLDHLIMVPGHAIWNGASAKNRLDEDLWTLEPYQRHSGRIEAFYQHIVHATKLTLQDENSLVVFSGGQTRRDTTTTEAESYLRLAMQANLLPRDFIRATTENFALDSHQNLLFSIARFHEYTGAYPTKITVVGYEMKRKRFTDLHRVAVRWSKHQFEYIGIDSNDESTVAQEGELRTYSETSQDMYHCHSQLLQKRMNRNYHRRYHPYHVSSPELSDLMEWCPTKASMLYNGILPWTE</sequence>
<keyword evidence="1" id="KW-0472">Membrane</keyword>
<evidence type="ECO:0000313" key="3">
    <source>
        <dbReference type="Proteomes" id="UP001142393"/>
    </source>
</evidence>
<dbReference type="EMBL" id="JANVFU010000002">
    <property type="protein sequence ID" value="KAJ3749256.1"/>
    <property type="molecule type" value="Genomic_DNA"/>
</dbReference>
<dbReference type="GO" id="GO:0005737">
    <property type="term" value="C:cytoplasm"/>
    <property type="evidence" value="ECO:0007669"/>
    <property type="project" value="TreeGrafter"/>
</dbReference>
<organism evidence="2 3">
    <name type="scientific">Lentinula detonsa</name>
    <dbReference type="NCBI Taxonomy" id="2804962"/>
    <lineage>
        <taxon>Eukaryota</taxon>
        <taxon>Fungi</taxon>
        <taxon>Dikarya</taxon>
        <taxon>Basidiomycota</taxon>
        <taxon>Agaricomycotina</taxon>
        <taxon>Agaricomycetes</taxon>
        <taxon>Agaricomycetidae</taxon>
        <taxon>Agaricales</taxon>
        <taxon>Marasmiineae</taxon>
        <taxon>Omphalotaceae</taxon>
        <taxon>Lentinula</taxon>
    </lineage>
</organism>
<name>A0A9W8P8U2_9AGAR</name>
<accession>A0A9W8P8U2</accession>
<protein>
    <recommendedName>
        <fullName evidence="4">DUF218 domain-containing protein</fullName>
    </recommendedName>
</protein>
<comment type="caution">
    <text evidence="2">The sequence shown here is derived from an EMBL/GenBank/DDBJ whole genome shotgun (WGS) entry which is preliminary data.</text>
</comment>
<evidence type="ECO:0000256" key="1">
    <source>
        <dbReference type="SAM" id="Phobius"/>
    </source>
</evidence>
<dbReference type="PANTHER" id="PTHR28110:SF1">
    <property type="entry name" value="TRANSMEMBRANE PROTEIN"/>
    <property type="match status" value="1"/>
</dbReference>
<dbReference type="AlphaFoldDB" id="A0A9W8P8U2"/>
<feature type="transmembrane region" description="Helical" evidence="1">
    <location>
        <begin position="38"/>
        <end position="59"/>
    </location>
</feature>
<evidence type="ECO:0000313" key="2">
    <source>
        <dbReference type="EMBL" id="KAJ3749256.1"/>
    </source>
</evidence>
<proteinExistence type="predicted"/>
<reference evidence="2 3" key="1">
    <citation type="journal article" date="2023" name="Proc. Natl. Acad. Sci. U.S.A.">
        <title>A global phylogenomic analysis of the shiitake genus Lentinula.</title>
        <authorList>
            <person name="Sierra-Patev S."/>
            <person name="Min B."/>
            <person name="Naranjo-Ortiz M."/>
            <person name="Looney B."/>
            <person name="Konkel Z."/>
            <person name="Slot J.C."/>
            <person name="Sakamoto Y."/>
            <person name="Steenwyk J.L."/>
            <person name="Rokas A."/>
            <person name="Carro J."/>
            <person name="Camarero S."/>
            <person name="Ferreira P."/>
            <person name="Molpeceres G."/>
            <person name="Ruiz-Duenas F.J."/>
            <person name="Serrano A."/>
            <person name="Henrissat B."/>
            <person name="Drula E."/>
            <person name="Hughes K.W."/>
            <person name="Mata J.L."/>
            <person name="Ishikawa N.K."/>
            <person name="Vargas-Isla R."/>
            <person name="Ushijima S."/>
            <person name="Smith C.A."/>
            <person name="Donoghue J."/>
            <person name="Ahrendt S."/>
            <person name="Andreopoulos W."/>
            <person name="He G."/>
            <person name="LaButti K."/>
            <person name="Lipzen A."/>
            <person name="Ng V."/>
            <person name="Riley R."/>
            <person name="Sandor L."/>
            <person name="Barry K."/>
            <person name="Martinez A.T."/>
            <person name="Xiao Y."/>
            <person name="Gibbons J.G."/>
            <person name="Terashima K."/>
            <person name="Grigoriev I.V."/>
            <person name="Hibbett D."/>
        </authorList>
    </citation>
    <scope>NUCLEOTIDE SEQUENCE [LARGE SCALE GENOMIC DNA]</scope>
    <source>
        <strain evidence="2 3">TFB7810</strain>
    </source>
</reference>
<keyword evidence="3" id="KW-1185">Reference proteome</keyword>
<dbReference type="PANTHER" id="PTHR28110">
    <property type="entry name" value="TRANSMEMBRANE PROTEIN"/>
    <property type="match status" value="1"/>
</dbReference>
<keyword evidence="1" id="KW-1133">Transmembrane helix</keyword>
<evidence type="ECO:0008006" key="4">
    <source>
        <dbReference type="Google" id="ProtNLM"/>
    </source>
</evidence>
<gene>
    <name evidence="2" type="ORF">DFH05DRAFT_661214</name>
</gene>
<dbReference type="InterPro" id="IPR055323">
    <property type="entry name" value="C57A10.07/YOR238W"/>
</dbReference>